<comment type="caution">
    <text evidence="4">The sequence shown here is derived from an EMBL/GenBank/DDBJ whole genome shotgun (WGS) entry which is preliminary data.</text>
</comment>
<dbReference type="EMBL" id="JACMSC010000012">
    <property type="protein sequence ID" value="KAG6496505.1"/>
    <property type="molecule type" value="Genomic_DNA"/>
</dbReference>
<evidence type="ECO:0000256" key="1">
    <source>
        <dbReference type="ARBA" id="ARBA00022679"/>
    </source>
</evidence>
<dbReference type="PANTHER" id="PTHR34375:SF2">
    <property type="entry name" value="GATA ZINC FINGER PROTEIN"/>
    <property type="match status" value="1"/>
</dbReference>
<keyword evidence="2" id="KW-0012">Acyltransferase</keyword>
<protein>
    <recommendedName>
        <fullName evidence="3">Phthiocerol/phthiodiolone dimycocerosyl transferase C-terminal domain-containing protein</fullName>
    </recommendedName>
</protein>
<evidence type="ECO:0000313" key="5">
    <source>
        <dbReference type="Proteomes" id="UP000734854"/>
    </source>
</evidence>
<feature type="domain" description="Phthiocerol/phthiodiolone dimycocerosyl transferase C-terminal" evidence="3">
    <location>
        <begin position="225"/>
        <end position="394"/>
    </location>
</feature>
<dbReference type="PANTHER" id="PTHR34375">
    <property type="entry name" value="GATA ZINC FINGER PROTEIN-RELATED"/>
    <property type="match status" value="1"/>
</dbReference>
<dbReference type="Proteomes" id="UP000734854">
    <property type="component" value="Unassembled WGS sequence"/>
</dbReference>
<dbReference type="OrthoDB" id="439993at2759"/>
<dbReference type="GO" id="GO:0016746">
    <property type="term" value="F:acyltransferase activity"/>
    <property type="evidence" value="ECO:0007669"/>
    <property type="project" value="UniProtKB-KW"/>
</dbReference>
<dbReference type="InterPro" id="IPR031641">
    <property type="entry name" value="PapA_C"/>
</dbReference>
<evidence type="ECO:0000256" key="2">
    <source>
        <dbReference type="ARBA" id="ARBA00023315"/>
    </source>
</evidence>
<keyword evidence="1" id="KW-0808">Transferase</keyword>
<organism evidence="4 5">
    <name type="scientific">Zingiber officinale</name>
    <name type="common">Ginger</name>
    <name type="synonym">Amomum zingiber</name>
    <dbReference type="NCBI Taxonomy" id="94328"/>
    <lineage>
        <taxon>Eukaryota</taxon>
        <taxon>Viridiplantae</taxon>
        <taxon>Streptophyta</taxon>
        <taxon>Embryophyta</taxon>
        <taxon>Tracheophyta</taxon>
        <taxon>Spermatophyta</taxon>
        <taxon>Magnoliopsida</taxon>
        <taxon>Liliopsida</taxon>
        <taxon>Zingiberales</taxon>
        <taxon>Zingiberaceae</taxon>
        <taxon>Zingiber</taxon>
    </lineage>
</organism>
<reference evidence="4 5" key="1">
    <citation type="submission" date="2020-08" db="EMBL/GenBank/DDBJ databases">
        <title>Plant Genome Project.</title>
        <authorList>
            <person name="Zhang R.-G."/>
        </authorList>
    </citation>
    <scope>NUCLEOTIDE SEQUENCE [LARGE SCALE GENOMIC DNA]</scope>
    <source>
        <tissue evidence="4">Rhizome</tissue>
    </source>
</reference>
<keyword evidence="5" id="KW-1185">Reference proteome</keyword>
<evidence type="ECO:0000259" key="3">
    <source>
        <dbReference type="Pfam" id="PF16911"/>
    </source>
</evidence>
<evidence type="ECO:0000313" key="4">
    <source>
        <dbReference type="EMBL" id="KAG6496505.1"/>
    </source>
</evidence>
<sequence length="448" mass="48934">MASDEAPSRTLGGTENGWWRALPGGTGVSVLIFLPTRPISRPLLESAVRSLQSTHPILRAFLSAPTPGQPTLTVASAPSATVRVLAASDVLPAEPGPVSSFHALLERELNQNAWAEQGPADPILYATIYEGVPEEGRTAVALRMHSSACDRASVGAVLKELVHLLAGREKGKKEEPFHAALEDLIPKADTYKPFWARGKDMIGYGINGFRTSTLPFEDTVTRRQSEVARLVLSRDETQKLLSECEERGVKLCGAIGAAAMIAARSSKQLESQQYETYSLVTLIDCRKNLDPPLNGQNLGNFQSAIINTHNIQGAENFWELVKRCHEAYHTAVTNKKQLKDINDLNFLFLRAIDNPQLTPSASQRTALVTVFEESAIHESSELPQELGVEDYISCSSVHGIGPSLAVFDTIRDGKLDCAIVYPAPLHSRKQMGDLIDHIKRILLGTDEE</sequence>
<gene>
    <name evidence="4" type="ORF">ZIOFF_044372</name>
</gene>
<dbReference type="AlphaFoldDB" id="A0A8J5FV32"/>
<name>A0A8J5FV32_ZINOF</name>
<accession>A0A8J5FV32</accession>
<dbReference type="Pfam" id="PF16911">
    <property type="entry name" value="PapA_C"/>
    <property type="match status" value="1"/>
</dbReference>
<proteinExistence type="predicted"/>